<keyword evidence="1" id="KW-0547">Nucleotide-binding</keyword>
<dbReference type="Proteomes" id="UP000240855">
    <property type="component" value="Segment"/>
</dbReference>
<dbReference type="GO" id="GO:0004386">
    <property type="term" value="F:helicase activity"/>
    <property type="evidence" value="ECO:0007669"/>
    <property type="project" value="UniProtKB-KW"/>
</dbReference>
<organism evidence="1 2">
    <name type="scientific">Pseudomonas phage phiNV3</name>
    <dbReference type="NCBI Taxonomy" id="2079544"/>
    <lineage>
        <taxon>Viruses</taxon>
        <taxon>Duplodnaviria</taxon>
        <taxon>Heunggongvirae</taxon>
        <taxon>Uroviricota</taxon>
        <taxon>Caudoviricetes</taxon>
        <taxon>Autographivirales</taxon>
        <taxon>Autoscriptoviridae</taxon>
        <taxon>Krylovirinae</taxon>
        <taxon>Kirikabuvirus</taxon>
        <taxon>Kirikabuvirus NV3</taxon>
    </lineage>
</organism>
<accession>A0A2P0ZLK4</accession>
<dbReference type="Pfam" id="PF13481">
    <property type="entry name" value="AAA_25"/>
    <property type="match status" value="1"/>
</dbReference>
<proteinExistence type="predicted"/>
<keyword evidence="2" id="KW-1185">Reference proteome</keyword>
<dbReference type="InterPro" id="IPR027417">
    <property type="entry name" value="P-loop_NTPase"/>
</dbReference>
<reference evidence="1 2" key="1">
    <citation type="submission" date="2018-01" db="EMBL/GenBank/DDBJ databases">
        <title>Genome of phiNV3, a phiKMVvirus-like phage infecting Pseudomonas agarici.</title>
        <authorList>
            <person name="Storey N.H."/>
        </authorList>
    </citation>
    <scope>NUCLEOTIDE SEQUENCE [LARGE SCALE GENOMIC DNA]</scope>
</reference>
<dbReference type="SUPFAM" id="SSF52540">
    <property type="entry name" value="P-loop containing nucleoside triphosphate hydrolases"/>
    <property type="match status" value="1"/>
</dbReference>
<protein>
    <submittedName>
        <fullName evidence="1">Putative DNA helicase</fullName>
    </submittedName>
</protein>
<dbReference type="Gene3D" id="3.40.50.300">
    <property type="entry name" value="P-loop containing nucleotide triphosphate hydrolases"/>
    <property type="match status" value="1"/>
</dbReference>
<keyword evidence="1" id="KW-0378">Hydrolase</keyword>
<keyword evidence="1" id="KW-0067">ATP-binding</keyword>
<evidence type="ECO:0000313" key="1">
    <source>
        <dbReference type="EMBL" id="AVH86124.1"/>
    </source>
</evidence>
<keyword evidence="1" id="KW-0347">Helicase</keyword>
<dbReference type="EMBL" id="MG845683">
    <property type="protein sequence ID" value="AVH86124.1"/>
    <property type="molecule type" value="Genomic_DNA"/>
</dbReference>
<name>A0A2P0ZLK4_9CAUD</name>
<gene>
    <name evidence="1" type="ORF">phiNV3_p14</name>
</gene>
<evidence type="ECO:0000313" key="2">
    <source>
        <dbReference type="Proteomes" id="UP000240855"/>
    </source>
</evidence>
<sequence length="436" mass="47567">MPLHLPGGGVMELLVLHALRDKQKFKMLRGAVADEMLGGEAVMVLQWYQQYFNAFPQETEVDVQGLTSLIKLRSGYDANTMAMVLHIVGKLAEPYNKDLIDGITNQLIELDFSGKAGQLISQYQSGGEVGDGLAYELSRLAQATMRTQGVSTPTDYITEDVLDILKDEAGDHGIKLPTTALKLYVKGLLGGASVLVAAPPDAGKTSLLGCIAAEAAPQIPLYFDPDRPILWFNNEGKGRRIIPRLYQAVLQCDLKQLNAWGNDGSLQERYVKALGGKADRIRIKDFHGGSLAQAEQVIEQMKPCIVIWDMVANVKFKGSGTGGNKTDILEEKWQEIREMACRHDFISFGTCQVSIEGRNNLHPPQEALKDSKTAIQGAVDLQIHLGAMTGAGYQDLRGISTPKNKYQMAGMPSNFEATLGFNAAECKFVDGEVAHA</sequence>